<dbReference type="OrthoDB" id="213867at2"/>
<organism evidence="1 2">
    <name type="scientific">Planctopirus ephydatiae</name>
    <dbReference type="NCBI Taxonomy" id="2528019"/>
    <lineage>
        <taxon>Bacteria</taxon>
        <taxon>Pseudomonadati</taxon>
        <taxon>Planctomycetota</taxon>
        <taxon>Planctomycetia</taxon>
        <taxon>Planctomycetales</taxon>
        <taxon>Planctomycetaceae</taxon>
        <taxon>Planctopirus</taxon>
    </lineage>
</organism>
<evidence type="ECO:0000313" key="2">
    <source>
        <dbReference type="Proteomes" id="UP000315349"/>
    </source>
</evidence>
<dbReference type="Proteomes" id="UP000315349">
    <property type="component" value="Chromosome"/>
</dbReference>
<dbReference type="KEGG" id="peh:Spb1_31340"/>
<name>A0A518GRN4_9PLAN</name>
<gene>
    <name evidence="1" type="ORF">Spb1_31340</name>
</gene>
<accession>A0A518GRN4</accession>
<protein>
    <submittedName>
        <fullName evidence="1">Uncharacterized protein</fullName>
    </submittedName>
</protein>
<dbReference type="AlphaFoldDB" id="A0A518GRN4"/>
<proteinExistence type="predicted"/>
<reference evidence="1 2" key="1">
    <citation type="submission" date="2019-02" db="EMBL/GenBank/DDBJ databases">
        <title>Deep-cultivation of Planctomycetes and their phenomic and genomic characterization uncovers novel biology.</title>
        <authorList>
            <person name="Wiegand S."/>
            <person name="Jogler M."/>
            <person name="Boedeker C."/>
            <person name="Pinto D."/>
            <person name="Vollmers J."/>
            <person name="Rivas-Marin E."/>
            <person name="Kohn T."/>
            <person name="Peeters S.H."/>
            <person name="Heuer A."/>
            <person name="Rast P."/>
            <person name="Oberbeckmann S."/>
            <person name="Bunk B."/>
            <person name="Jeske O."/>
            <person name="Meyerdierks A."/>
            <person name="Storesund J.E."/>
            <person name="Kallscheuer N."/>
            <person name="Luecker S."/>
            <person name="Lage O.M."/>
            <person name="Pohl T."/>
            <person name="Merkel B.J."/>
            <person name="Hornburger P."/>
            <person name="Mueller R.-W."/>
            <person name="Bruemmer F."/>
            <person name="Labrenz M."/>
            <person name="Spormann A.M."/>
            <person name="Op den Camp H."/>
            <person name="Overmann J."/>
            <person name="Amann R."/>
            <person name="Jetten M.S.M."/>
            <person name="Mascher T."/>
            <person name="Medema M.H."/>
            <person name="Devos D.P."/>
            <person name="Kaster A.-K."/>
            <person name="Ovreas L."/>
            <person name="Rohde M."/>
            <person name="Galperin M.Y."/>
            <person name="Jogler C."/>
        </authorList>
    </citation>
    <scope>NUCLEOTIDE SEQUENCE [LARGE SCALE GENOMIC DNA]</scope>
    <source>
        <strain evidence="1 2">Spb1</strain>
    </source>
</reference>
<evidence type="ECO:0000313" key="1">
    <source>
        <dbReference type="EMBL" id="QDV31191.1"/>
    </source>
</evidence>
<dbReference type="EMBL" id="CP036299">
    <property type="protein sequence ID" value="QDV31191.1"/>
    <property type="molecule type" value="Genomic_DNA"/>
</dbReference>
<keyword evidence="2" id="KW-1185">Reference proteome</keyword>
<dbReference type="RefSeq" id="WP_145301696.1">
    <property type="nucleotide sequence ID" value="NZ_CP036299.1"/>
</dbReference>
<sequence length="176" mass="19218">MMMFNDSAPSRPASSNKLPWLVAGIFLGMAISSFWPAEQVQARGTDRTDKFAITTATTGFQNPDTIFVLDFLTGRLVGALLNQQSAQFTNFYFRSIAADFGLDPAAKPQFVIMSGDGNLTTRGGPQISTGVVYIGEMTTGKVVAYRYPFQLAPKPLPPTTLQPFAFFSFRDVAPQE</sequence>